<organism evidence="6 7">
    <name type="scientific">Nocardia jiangxiensis</name>
    <dbReference type="NCBI Taxonomy" id="282685"/>
    <lineage>
        <taxon>Bacteria</taxon>
        <taxon>Bacillati</taxon>
        <taxon>Actinomycetota</taxon>
        <taxon>Actinomycetes</taxon>
        <taxon>Mycobacteriales</taxon>
        <taxon>Nocardiaceae</taxon>
        <taxon>Nocardia</taxon>
    </lineage>
</organism>
<dbReference type="InterPro" id="IPR011251">
    <property type="entry name" value="Luciferase-like_dom"/>
</dbReference>
<dbReference type="EC" id="1.-.-.-" evidence="6"/>
<dbReference type="SUPFAM" id="SSF51679">
    <property type="entry name" value="Bacterial luciferase-like"/>
    <property type="match status" value="1"/>
</dbReference>
<dbReference type="InterPro" id="IPR019921">
    <property type="entry name" value="Lucif-like_OxRdtase_Rv2161c"/>
</dbReference>
<accession>A0ABW6SDR8</accession>
<evidence type="ECO:0000313" key="6">
    <source>
        <dbReference type="EMBL" id="MFF3574457.1"/>
    </source>
</evidence>
<gene>
    <name evidence="6" type="ORF">ACFYXQ_42580</name>
</gene>
<proteinExistence type="predicted"/>
<dbReference type="NCBIfam" id="TIGR03619">
    <property type="entry name" value="F420_Rv2161c"/>
    <property type="match status" value="1"/>
</dbReference>
<dbReference type="PANTHER" id="PTHR42847">
    <property type="entry name" value="ALKANESULFONATE MONOOXYGENASE"/>
    <property type="match status" value="1"/>
</dbReference>
<comment type="caution">
    <text evidence="6">The sequence shown here is derived from an EMBL/GenBank/DDBJ whole genome shotgun (WGS) entry which is preliminary data.</text>
</comment>
<evidence type="ECO:0000256" key="1">
    <source>
        <dbReference type="ARBA" id="ARBA00022630"/>
    </source>
</evidence>
<evidence type="ECO:0000256" key="4">
    <source>
        <dbReference type="ARBA" id="ARBA00023033"/>
    </source>
</evidence>
<keyword evidence="4" id="KW-0503">Monooxygenase</keyword>
<feature type="domain" description="Luciferase-like" evidence="5">
    <location>
        <begin position="13"/>
        <end position="229"/>
    </location>
</feature>
<protein>
    <submittedName>
        <fullName evidence="6">TIGR03619 family F420-dependent LLM class oxidoreductase</fullName>
        <ecNumber evidence="6">1.-.-.-</ecNumber>
    </submittedName>
</protein>
<name>A0ABW6SDR8_9NOCA</name>
<keyword evidence="2" id="KW-0288">FMN</keyword>
<reference evidence="6 7" key="1">
    <citation type="submission" date="2024-10" db="EMBL/GenBank/DDBJ databases">
        <title>The Natural Products Discovery Center: Release of the First 8490 Sequenced Strains for Exploring Actinobacteria Biosynthetic Diversity.</title>
        <authorList>
            <person name="Kalkreuter E."/>
            <person name="Kautsar S.A."/>
            <person name="Yang D."/>
            <person name="Bader C.D."/>
            <person name="Teijaro C.N."/>
            <person name="Fluegel L."/>
            <person name="Davis C.M."/>
            <person name="Simpson J.R."/>
            <person name="Lauterbach L."/>
            <person name="Steele A.D."/>
            <person name="Gui C."/>
            <person name="Meng S."/>
            <person name="Li G."/>
            <person name="Viehrig K."/>
            <person name="Ye F."/>
            <person name="Su P."/>
            <person name="Kiefer A.F."/>
            <person name="Nichols A."/>
            <person name="Cepeda A.J."/>
            <person name="Yan W."/>
            <person name="Fan B."/>
            <person name="Jiang Y."/>
            <person name="Adhikari A."/>
            <person name="Zheng C.-J."/>
            <person name="Schuster L."/>
            <person name="Cowan T.M."/>
            <person name="Smanski M.J."/>
            <person name="Chevrette M.G."/>
            <person name="De Carvalho L.P.S."/>
            <person name="Shen B."/>
        </authorList>
    </citation>
    <scope>NUCLEOTIDE SEQUENCE [LARGE SCALE GENOMIC DNA]</scope>
    <source>
        <strain evidence="6 7">NPDC002593</strain>
    </source>
</reference>
<evidence type="ECO:0000313" key="7">
    <source>
        <dbReference type="Proteomes" id="UP001601992"/>
    </source>
</evidence>
<evidence type="ECO:0000256" key="3">
    <source>
        <dbReference type="ARBA" id="ARBA00023002"/>
    </source>
</evidence>
<dbReference type="PANTHER" id="PTHR42847:SF4">
    <property type="entry name" value="ALKANESULFONATE MONOOXYGENASE-RELATED"/>
    <property type="match status" value="1"/>
</dbReference>
<dbReference type="RefSeq" id="WP_387406887.1">
    <property type="nucleotide sequence ID" value="NZ_JBIAQY010000027.1"/>
</dbReference>
<dbReference type="EMBL" id="JBIAQY010000027">
    <property type="protein sequence ID" value="MFF3574457.1"/>
    <property type="molecule type" value="Genomic_DNA"/>
</dbReference>
<dbReference type="InterPro" id="IPR050172">
    <property type="entry name" value="SsuD_RutA_monooxygenase"/>
</dbReference>
<dbReference type="Gene3D" id="3.20.20.30">
    <property type="entry name" value="Luciferase-like domain"/>
    <property type="match status" value="1"/>
</dbReference>
<evidence type="ECO:0000259" key="5">
    <source>
        <dbReference type="Pfam" id="PF00296"/>
    </source>
</evidence>
<keyword evidence="1" id="KW-0285">Flavoprotein</keyword>
<keyword evidence="7" id="KW-1185">Reference proteome</keyword>
<sequence length="292" mass="31768">MRMGISTPVVLDIPGRSAAWEQTAGIEEIARIAEVGDRLGFDHLTCSEHVALGEHSASTMLKGGRGTRYWDPLATLSYVAARTTRIRLCTSVIVLGYHHPLALAKRYGTLDRISGGRVVLGVGVGTAREEFELLGASFTDRGRRADESIAALRAALGQRMPEFEGKYFQFADLVVDPYAMQDRMPIWVGGVSDAALRRATRFGDGWIPAAVTAAQLRDRLRECEPAATEFDVVAGTAQELDPSSSPQRAEEVIGELGAAGATIVQPRLRHRSLTEYLEQLDALSRLECFTPA</sequence>
<dbReference type="InterPro" id="IPR036661">
    <property type="entry name" value="Luciferase-like_sf"/>
</dbReference>
<dbReference type="Proteomes" id="UP001601992">
    <property type="component" value="Unassembled WGS sequence"/>
</dbReference>
<evidence type="ECO:0000256" key="2">
    <source>
        <dbReference type="ARBA" id="ARBA00022643"/>
    </source>
</evidence>
<dbReference type="Pfam" id="PF00296">
    <property type="entry name" value="Bac_luciferase"/>
    <property type="match status" value="1"/>
</dbReference>
<keyword evidence="3 6" id="KW-0560">Oxidoreductase</keyword>
<dbReference type="GO" id="GO:0016491">
    <property type="term" value="F:oxidoreductase activity"/>
    <property type="evidence" value="ECO:0007669"/>
    <property type="project" value="UniProtKB-KW"/>
</dbReference>